<protein>
    <submittedName>
        <fullName evidence="1">MMGP8</fullName>
    </submittedName>
</protein>
<organism evidence="1">
    <name type="scientific">uncultured organism</name>
    <dbReference type="NCBI Taxonomy" id="155900"/>
    <lineage>
        <taxon>unclassified sequences</taxon>
        <taxon>environmental samples</taxon>
    </lineage>
</organism>
<dbReference type="EMBL" id="JN379817">
    <property type="protein sequence ID" value="AEO37472.1"/>
    <property type="molecule type" value="Genomic_DNA"/>
</dbReference>
<gene>
    <name evidence="1" type="primary">mmgp8</name>
</gene>
<name>G9HQ36_9ZZZZ</name>
<dbReference type="AlphaFoldDB" id="G9HQ36"/>
<reference evidence="1" key="1">
    <citation type="submission" date="2011-07" db="EMBL/GenBank/DDBJ databases">
        <title>Peptides from marine metagenome.</title>
        <authorList>
            <person name="Pushpanathan M."/>
            <person name="Rajendhran J."/>
            <person name="Sundarakrishnan B."/>
            <person name="Jayachandran S."/>
            <person name="Gunasekaran P."/>
        </authorList>
    </citation>
    <scope>NUCLEOTIDE SEQUENCE</scope>
</reference>
<proteinExistence type="predicted"/>
<sequence>MGRQSMVLHINSTLTNLMRLRGYFRSDSFLSRISHKRRGQ</sequence>
<accession>G9HQ36</accession>
<evidence type="ECO:0000313" key="1">
    <source>
        <dbReference type="EMBL" id="AEO37472.1"/>
    </source>
</evidence>